<reference evidence="8" key="1">
    <citation type="submission" date="2020-12" db="EMBL/GenBank/DDBJ databases">
        <title>Vagococcus allomyrinae sp. nov. and Enterococcus lavae sp. nov., isolated from the larvae of Allomyrina dichotoma.</title>
        <authorList>
            <person name="Lee S.D."/>
        </authorList>
    </citation>
    <scope>NUCLEOTIDE SEQUENCE</scope>
    <source>
        <strain evidence="8">BWB3-3</strain>
    </source>
</reference>
<dbReference type="NCBIfam" id="NF001223">
    <property type="entry name" value="PRK00202.1-1"/>
    <property type="match status" value="1"/>
</dbReference>
<organism evidence="8 9">
    <name type="scientific">Vagococcus allomyrinae</name>
    <dbReference type="NCBI Taxonomy" id="2794353"/>
    <lineage>
        <taxon>Bacteria</taxon>
        <taxon>Bacillati</taxon>
        <taxon>Bacillota</taxon>
        <taxon>Bacilli</taxon>
        <taxon>Lactobacillales</taxon>
        <taxon>Enterococcaceae</taxon>
        <taxon>Vagococcus</taxon>
    </lineage>
</organism>
<dbReference type="InterPro" id="IPR035926">
    <property type="entry name" value="NusB-like_sf"/>
</dbReference>
<comment type="similarity">
    <text evidence="1 6">Belongs to the NusB family.</text>
</comment>
<evidence type="ECO:0000256" key="3">
    <source>
        <dbReference type="ARBA" id="ARBA00022884"/>
    </source>
</evidence>
<keyword evidence="4 6" id="KW-0805">Transcription regulation</keyword>
<dbReference type="InterPro" id="IPR011605">
    <property type="entry name" value="NusB_fam"/>
</dbReference>
<evidence type="ECO:0000256" key="2">
    <source>
        <dbReference type="ARBA" id="ARBA00022814"/>
    </source>
</evidence>
<gene>
    <name evidence="6 8" type="primary">nusB</name>
    <name evidence="8" type="ORF">I6N95_10870</name>
</gene>
<dbReference type="SUPFAM" id="SSF48013">
    <property type="entry name" value="NusB-like"/>
    <property type="match status" value="1"/>
</dbReference>
<comment type="caution">
    <text evidence="8">The sequence shown here is derived from an EMBL/GenBank/DDBJ whole genome shotgun (WGS) entry which is preliminary data.</text>
</comment>
<dbReference type="PANTHER" id="PTHR11078:SF3">
    <property type="entry name" value="ANTITERMINATION NUSB DOMAIN-CONTAINING PROTEIN"/>
    <property type="match status" value="1"/>
</dbReference>
<dbReference type="Gene3D" id="1.10.940.10">
    <property type="entry name" value="NusB-like"/>
    <property type="match status" value="1"/>
</dbReference>
<evidence type="ECO:0000313" key="8">
    <source>
        <dbReference type="EMBL" id="MBP1041507.1"/>
    </source>
</evidence>
<name>A0A940PBI0_9ENTE</name>
<evidence type="ECO:0000256" key="5">
    <source>
        <dbReference type="ARBA" id="ARBA00023163"/>
    </source>
</evidence>
<dbReference type="GO" id="GO:0005829">
    <property type="term" value="C:cytosol"/>
    <property type="evidence" value="ECO:0007669"/>
    <property type="project" value="TreeGrafter"/>
</dbReference>
<dbReference type="GO" id="GO:0003723">
    <property type="term" value="F:RNA binding"/>
    <property type="evidence" value="ECO:0007669"/>
    <property type="project" value="UniProtKB-UniRule"/>
</dbReference>
<dbReference type="NCBIfam" id="TIGR01951">
    <property type="entry name" value="nusB"/>
    <property type="match status" value="1"/>
</dbReference>
<dbReference type="Pfam" id="PF01029">
    <property type="entry name" value="NusB"/>
    <property type="match status" value="1"/>
</dbReference>
<evidence type="ECO:0000256" key="1">
    <source>
        <dbReference type="ARBA" id="ARBA00005952"/>
    </source>
</evidence>
<evidence type="ECO:0000259" key="7">
    <source>
        <dbReference type="Pfam" id="PF01029"/>
    </source>
</evidence>
<keyword evidence="5 6" id="KW-0804">Transcription</keyword>
<dbReference type="AlphaFoldDB" id="A0A940PBI0"/>
<dbReference type="InterPro" id="IPR006027">
    <property type="entry name" value="NusB_RsmB_TIM44"/>
</dbReference>
<dbReference type="EMBL" id="JAEEGA010000006">
    <property type="protein sequence ID" value="MBP1041507.1"/>
    <property type="molecule type" value="Genomic_DNA"/>
</dbReference>
<accession>A0A940PBI0</accession>
<keyword evidence="3 6" id="KW-0694">RNA-binding</keyword>
<evidence type="ECO:0000256" key="4">
    <source>
        <dbReference type="ARBA" id="ARBA00023015"/>
    </source>
</evidence>
<proteinExistence type="inferred from homology"/>
<feature type="domain" description="NusB/RsmB/TIM44" evidence="7">
    <location>
        <begin position="10"/>
        <end position="142"/>
    </location>
</feature>
<evidence type="ECO:0000313" key="9">
    <source>
        <dbReference type="Proteomes" id="UP000674938"/>
    </source>
</evidence>
<comment type="function">
    <text evidence="6">Involved in transcription antitermination. Required for transcription of ribosomal RNA (rRNA) genes. Binds specifically to the boxA antiterminator sequence of the ribosomal RNA (rrn) operons.</text>
</comment>
<keyword evidence="2 6" id="KW-0889">Transcription antitermination</keyword>
<dbReference type="GO" id="GO:0031564">
    <property type="term" value="P:transcription antitermination"/>
    <property type="evidence" value="ECO:0007669"/>
    <property type="project" value="UniProtKB-KW"/>
</dbReference>
<keyword evidence="9" id="KW-1185">Reference proteome</keyword>
<dbReference type="Proteomes" id="UP000674938">
    <property type="component" value="Unassembled WGS sequence"/>
</dbReference>
<protein>
    <recommendedName>
        <fullName evidence="6">Transcription antitermination protein NusB</fullName>
    </recommendedName>
    <alternativeName>
        <fullName evidence="6">Antitermination factor NusB</fullName>
    </alternativeName>
</protein>
<dbReference type="HAMAP" id="MF_00073">
    <property type="entry name" value="NusB"/>
    <property type="match status" value="1"/>
</dbReference>
<dbReference type="PANTHER" id="PTHR11078">
    <property type="entry name" value="N UTILIZATION SUBSTANCE PROTEIN B-RELATED"/>
    <property type="match status" value="1"/>
</dbReference>
<dbReference type="RefSeq" id="WP_209527514.1">
    <property type="nucleotide sequence ID" value="NZ_JAEEGA010000006.1"/>
</dbReference>
<sequence>MNRVELTRHEIREKALQSLYPFDFNQDITKEDAISYAFEYNNAEFVSEDGESFIPGYLDTLVTGVCQQREELDQLIQKNLKKWTLARIAKPDLIILRIAIYEMLYVDEIPAKVALNEALELTKKYSDDDSRKFVNGVLSNIVPTLNSEK</sequence>
<evidence type="ECO:0000256" key="6">
    <source>
        <dbReference type="HAMAP-Rule" id="MF_00073"/>
    </source>
</evidence>
<dbReference type="GO" id="GO:0006353">
    <property type="term" value="P:DNA-templated transcription termination"/>
    <property type="evidence" value="ECO:0007669"/>
    <property type="project" value="UniProtKB-UniRule"/>
</dbReference>